<reference evidence="3 4" key="1">
    <citation type="submission" date="2019-05" db="EMBL/GenBank/DDBJ databases">
        <title>Emergence of the Ug99 lineage of the wheat stem rust pathogen through somatic hybridization.</title>
        <authorList>
            <person name="Li F."/>
            <person name="Upadhyaya N.M."/>
            <person name="Sperschneider J."/>
            <person name="Matny O."/>
            <person name="Nguyen-Phuc H."/>
            <person name="Mago R."/>
            <person name="Raley C."/>
            <person name="Miller M.E."/>
            <person name="Silverstein K.A.T."/>
            <person name="Henningsen E."/>
            <person name="Hirsch C.D."/>
            <person name="Visser B."/>
            <person name="Pretorius Z.A."/>
            <person name="Steffenson B.J."/>
            <person name="Schwessinger B."/>
            <person name="Dodds P.N."/>
            <person name="Figueroa M."/>
        </authorList>
    </citation>
    <scope>NUCLEOTIDE SEQUENCE [LARGE SCALE GENOMIC DNA]</scope>
    <source>
        <strain evidence="3 4">Ug99</strain>
    </source>
</reference>
<dbReference type="Proteomes" id="UP000325313">
    <property type="component" value="Unassembled WGS sequence"/>
</dbReference>
<dbReference type="EMBL" id="VDEP01000307">
    <property type="protein sequence ID" value="KAA1107739.1"/>
    <property type="molecule type" value="Genomic_DNA"/>
</dbReference>
<dbReference type="SUPFAM" id="SSF54791">
    <property type="entry name" value="Eukaryotic type KH-domain (KH-domain type I)"/>
    <property type="match status" value="1"/>
</dbReference>
<dbReference type="GO" id="GO:0003723">
    <property type="term" value="F:RNA binding"/>
    <property type="evidence" value="ECO:0007669"/>
    <property type="project" value="UniProtKB-UniRule"/>
</dbReference>
<keyword evidence="1" id="KW-0694">RNA-binding</keyword>
<dbReference type="Pfam" id="PF00013">
    <property type="entry name" value="KH_1"/>
    <property type="match status" value="1"/>
</dbReference>
<comment type="caution">
    <text evidence="3">The sequence shown here is derived from an EMBL/GenBank/DDBJ whole genome shotgun (WGS) entry which is preliminary data.</text>
</comment>
<accession>A0A5B0Q3X4</accession>
<name>A0A5B0Q3X4_PUCGR</name>
<dbReference type="InterPro" id="IPR036612">
    <property type="entry name" value="KH_dom_type_1_sf"/>
</dbReference>
<proteinExistence type="predicted"/>
<evidence type="ECO:0000313" key="3">
    <source>
        <dbReference type="EMBL" id="KAA1107739.1"/>
    </source>
</evidence>
<dbReference type="InterPro" id="IPR004087">
    <property type="entry name" value="KH_dom"/>
</dbReference>
<gene>
    <name evidence="3" type="ORF">PGTUg99_011380</name>
</gene>
<dbReference type="SMART" id="SM00322">
    <property type="entry name" value="KH"/>
    <property type="match status" value="1"/>
</dbReference>
<protein>
    <recommendedName>
        <fullName evidence="2">K Homology domain-containing protein</fullName>
    </recommendedName>
</protein>
<sequence length="110" mass="11560">MGCFLGRNITGPAAEVEKLEKTVKSQLDVWTKKTDAEGGKLYAATVKVPVHVMPGIIGRGGNGLRELIAKSGGAVVEVLGKSGSDTLKVIGTSQQLDAVKASLNQMRRRA</sequence>
<organism evidence="3 4">
    <name type="scientific">Puccinia graminis f. sp. tritici</name>
    <dbReference type="NCBI Taxonomy" id="56615"/>
    <lineage>
        <taxon>Eukaryota</taxon>
        <taxon>Fungi</taxon>
        <taxon>Dikarya</taxon>
        <taxon>Basidiomycota</taxon>
        <taxon>Pucciniomycotina</taxon>
        <taxon>Pucciniomycetes</taxon>
        <taxon>Pucciniales</taxon>
        <taxon>Pucciniaceae</taxon>
        <taxon>Puccinia</taxon>
    </lineage>
</organism>
<feature type="domain" description="K Homology" evidence="2">
    <location>
        <begin position="40"/>
        <end position="108"/>
    </location>
</feature>
<evidence type="ECO:0000256" key="1">
    <source>
        <dbReference type="PROSITE-ProRule" id="PRU00117"/>
    </source>
</evidence>
<dbReference type="InterPro" id="IPR004088">
    <property type="entry name" value="KH_dom_type_1"/>
</dbReference>
<dbReference type="PROSITE" id="PS50084">
    <property type="entry name" value="KH_TYPE_1"/>
    <property type="match status" value="1"/>
</dbReference>
<evidence type="ECO:0000313" key="4">
    <source>
        <dbReference type="Proteomes" id="UP000325313"/>
    </source>
</evidence>
<evidence type="ECO:0000259" key="2">
    <source>
        <dbReference type="SMART" id="SM00322"/>
    </source>
</evidence>
<dbReference type="Gene3D" id="3.30.1370.10">
    <property type="entry name" value="K Homology domain, type 1"/>
    <property type="match status" value="1"/>
</dbReference>
<dbReference type="AlphaFoldDB" id="A0A5B0Q3X4"/>